<accession>A0A368VT85</accession>
<evidence type="ECO:0000313" key="2">
    <source>
        <dbReference type="Proteomes" id="UP000252415"/>
    </source>
</evidence>
<keyword evidence="2" id="KW-1185">Reference proteome</keyword>
<organism evidence="1 2">
    <name type="scientific">Paenibacillus prosopidis</name>
    <dbReference type="NCBI Taxonomy" id="630520"/>
    <lineage>
        <taxon>Bacteria</taxon>
        <taxon>Bacillati</taxon>
        <taxon>Bacillota</taxon>
        <taxon>Bacilli</taxon>
        <taxon>Bacillales</taxon>
        <taxon>Paenibacillaceae</taxon>
        <taxon>Paenibacillus</taxon>
    </lineage>
</organism>
<dbReference type="AlphaFoldDB" id="A0A368VT85"/>
<dbReference type="EMBL" id="QPJD01000012">
    <property type="protein sequence ID" value="RCW44261.1"/>
    <property type="molecule type" value="Genomic_DNA"/>
</dbReference>
<dbReference type="RefSeq" id="WP_114381811.1">
    <property type="nucleotide sequence ID" value="NZ_QPJD01000012.1"/>
</dbReference>
<proteinExistence type="predicted"/>
<dbReference type="Proteomes" id="UP000252415">
    <property type="component" value="Unassembled WGS sequence"/>
</dbReference>
<evidence type="ECO:0000313" key="1">
    <source>
        <dbReference type="EMBL" id="RCW44261.1"/>
    </source>
</evidence>
<sequence length="66" mass="7578">MIFKKGDKRLLTSPLTIRSSYSIGTIPAGEIIEIQQVNESNRQVLVDNVWMHQSRIYECSIPVEED</sequence>
<gene>
    <name evidence="1" type="ORF">DFP97_112125</name>
</gene>
<name>A0A368VT85_9BACL</name>
<reference evidence="1 2" key="1">
    <citation type="submission" date="2018-07" db="EMBL/GenBank/DDBJ databases">
        <title>Genomic Encyclopedia of Type Strains, Phase III (KMG-III): the genomes of soil and plant-associated and newly described type strains.</title>
        <authorList>
            <person name="Whitman W."/>
        </authorList>
    </citation>
    <scope>NUCLEOTIDE SEQUENCE [LARGE SCALE GENOMIC DNA]</scope>
    <source>
        <strain evidence="1 2">CECT 7506</strain>
    </source>
</reference>
<comment type="caution">
    <text evidence="1">The sequence shown here is derived from an EMBL/GenBank/DDBJ whole genome shotgun (WGS) entry which is preliminary data.</text>
</comment>
<protein>
    <submittedName>
        <fullName evidence="1">Uncharacterized protein</fullName>
    </submittedName>
</protein>